<dbReference type="VEuPathDB" id="FungiDB:VP01_2496g3"/>
<proteinExistence type="predicted"/>
<accession>A0A0L6V6D4</accession>
<dbReference type="Proteomes" id="UP000037035">
    <property type="component" value="Unassembled WGS sequence"/>
</dbReference>
<sequence>MFRALKGGRLAEKGPKLLKNSNGSNVYPFALADLYTSTNRLSKTLSTPQAAILPSQRTHADAVIFHQIGRFGVLNPHLPETPANRLAATAPARSTGPSLVFPTKGRCLPARTHRKSAGDDGEPGGVPQQN</sequence>
<gene>
    <name evidence="2" type="ORF">VP01_2496g3</name>
</gene>
<feature type="region of interest" description="Disordered" evidence="1">
    <location>
        <begin position="89"/>
        <end position="130"/>
    </location>
</feature>
<evidence type="ECO:0000256" key="1">
    <source>
        <dbReference type="SAM" id="MobiDB-lite"/>
    </source>
</evidence>
<evidence type="ECO:0000313" key="3">
    <source>
        <dbReference type="Proteomes" id="UP000037035"/>
    </source>
</evidence>
<dbReference type="AlphaFoldDB" id="A0A0L6V6D4"/>
<dbReference type="EMBL" id="LAVV01007387">
    <property type="protein sequence ID" value="KNZ56107.1"/>
    <property type="molecule type" value="Genomic_DNA"/>
</dbReference>
<comment type="caution">
    <text evidence="2">The sequence shown here is derived from an EMBL/GenBank/DDBJ whole genome shotgun (WGS) entry which is preliminary data.</text>
</comment>
<organism evidence="2 3">
    <name type="scientific">Puccinia sorghi</name>
    <dbReference type="NCBI Taxonomy" id="27349"/>
    <lineage>
        <taxon>Eukaryota</taxon>
        <taxon>Fungi</taxon>
        <taxon>Dikarya</taxon>
        <taxon>Basidiomycota</taxon>
        <taxon>Pucciniomycotina</taxon>
        <taxon>Pucciniomycetes</taxon>
        <taxon>Pucciniales</taxon>
        <taxon>Pucciniaceae</taxon>
        <taxon>Puccinia</taxon>
    </lineage>
</organism>
<name>A0A0L6V6D4_9BASI</name>
<evidence type="ECO:0000313" key="2">
    <source>
        <dbReference type="EMBL" id="KNZ56107.1"/>
    </source>
</evidence>
<reference evidence="2 3" key="1">
    <citation type="submission" date="2015-08" db="EMBL/GenBank/DDBJ databases">
        <title>Next Generation Sequencing and Analysis of the Genome of Puccinia sorghi L Schw, the Causal Agent of Maize Common Rust.</title>
        <authorList>
            <person name="Rochi L."/>
            <person name="Burguener G."/>
            <person name="Darino M."/>
            <person name="Turjanski A."/>
            <person name="Kreff E."/>
            <person name="Dieguez M.J."/>
            <person name="Sacco F."/>
        </authorList>
    </citation>
    <scope>NUCLEOTIDE SEQUENCE [LARGE SCALE GENOMIC DNA]</scope>
    <source>
        <strain evidence="2 3">RO10H11247</strain>
    </source>
</reference>
<protein>
    <submittedName>
        <fullName evidence="2">Uncharacterized protein</fullName>
    </submittedName>
</protein>
<keyword evidence="3" id="KW-1185">Reference proteome</keyword>